<reference evidence="2" key="1">
    <citation type="journal article" date="2015" name="Nature">
        <title>Complex archaea that bridge the gap between prokaryotes and eukaryotes.</title>
        <authorList>
            <person name="Spang A."/>
            <person name="Saw J.H."/>
            <person name="Jorgensen S.L."/>
            <person name="Zaremba-Niedzwiedzka K."/>
            <person name="Martijn J."/>
            <person name="Lind A.E."/>
            <person name="van Eijk R."/>
            <person name="Schleper C."/>
            <person name="Guy L."/>
            <person name="Ettema T.J."/>
        </authorList>
    </citation>
    <scope>NUCLEOTIDE SEQUENCE</scope>
</reference>
<gene>
    <name evidence="2" type="ORF">LCGC14_2604300</name>
</gene>
<evidence type="ECO:0000256" key="1">
    <source>
        <dbReference type="SAM" id="MobiDB-lite"/>
    </source>
</evidence>
<organism evidence="2">
    <name type="scientific">marine sediment metagenome</name>
    <dbReference type="NCBI Taxonomy" id="412755"/>
    <lineage>
        <taxon>unclassified sequences</taxon>
        <taxon>metagenomes</taxon>
        <taxon>ecological metagenomes</taxon>
    </lineage>
</organism>
<feature type="region of interest" description="Disordered" evidence="1">
    <location>
        <begin position="17"/>
        <end position="41"/>
    </location>
</feature>
<comment type="caution">
    <text evidence="2">The sequence shown here is derived from an EMBL/GenBank/DDBJ whole genome shotgun (WGS) entry which is preliminary data.</text>
</comment>
<feature type="non-terminal residue" evidence="2">
    <location>
        <position position="1"/>
    </location>
</feature>
<protein>
    <submittedName>
        <fullName evidence="2">Uncharacterized protein</fullName>
    </submittedName>
</protein>
<dbReference type="AlphaFoldDB" id="A0A0F9D0J2"/>
<evidence type="ECO:0000313" key="2">
    <source>
        <dbReference type="EMBL" id="KKL05613.1"/>
    </source>
</evidence>
<proteinExistence type="predicted"/>
<dbReference type="EMBL" id="LAZR01044042">
    <property type="protein sequence ID" value="KKL05613.1"/>
    <property type="molecule type" value="Genomic_DNA"/>
</dbReference>
<sequence>TDLPLAAGLERLCGLARFRPPGEEKSGTKAEPLGQDIRTYQ</sequence>
<name>A0A0F9D0J2_9ZZZZ</name>
<accession>A0A0F9D0J2</accession>